<name>A0ABY7MB00_9CHLR</name>
<protein>
    <recommendedName>
        <fullName evidence="3">DUF2188 domain-containing protein</fullName>
    </recommendedName>
</protein>
<dbReference type="RefSeq" id="WP_270057353.1">
    <property type="nucleotide sequence ID" value="NZ_CP115149.1"/>
</dbReference>
<dbReference type="Proteomes" id="UP001212803">
    <property type="component" value="Chromosome"/>
</dbReference>
<organism evidence="1 2">
    <name type="scientific">Tepidiforma flava</name>
    <dbReference type="NCBI Taxonomy" id="3004094"/>
    <lineage>
        <taxon>Bacteria</taxon>
        <taxon>Bacillati</taxon>
        <taxon>Chloroflexota</taxon>
        <taxon>Tepidiformia</taxon>
        <taxon>Tepidiformales</taxon>
        <taxon>Tepidiformaceae</taxon>
        <taxon>Tepidiforma</taxon>
    </lineage>
</organism>
<gene>
    <name evidence="1" type="ORF">O0235_04565</name>
</gene>
<reference evidence="1 2" key="1">
    <citation type="journal article" date="2023" name="ISME J.">
        <title>Thermophilic Dehalococcoidia with unusual traits shed light on an unexpected past.</title>
        <authorList>
            <person name="Palmer M."/>
            <person name="Covington J.K."/>
            <person name="Zhou E.M."/>
            <person name="Thomas S.C."/>
            <person name="Habib N."/>
            <person name="Seymour C.O."/>
            <person name="Lai D."/>
            <person name="Johnston J."/>
            <person name="Hashimi A."/>
            <person name="Jiao J.Y."/>
            <person name="Muok A.R."/>
            <person name="Liu L."/>
            <person name="Xian W.D."/>
            <person name="Zhi X.Y."/>
            <person name="Li M.M."/>
            <person name="Silva L.P."/>
            <person name="Bowen B.P."/>
            <person name="Louie K."/>
            <person name="Briegel A."/>
            <person name="Pett-Ridge J."/>
            <person name="Weber P.K."/>
            <person name="Tocheva E.I."/>
            <person name="Woyke T."/>
            <person name="Northen T.R."/>
            <person name="Mayali X."/>
            <person name="Li W.J."/>
            <person name="Hedlund B.P."/>
        </authorList>
    </citation>
    <scope>NUCLEOTIDE SEQUENCE [LARGE SCALE GENOMIC DNA]</scope>
    <source>
        <strain evidence="1 2">YIM 72310</strain>
    </source>
</reference>
<evidence type="ECO:0000313" key="1">
    <source>
        <dbReference type="EMBL" id="WBL36836.1"/>
    </source>
</evidence>
<dbReference type="EMBL" id="CP115149">
    <property type="protein sequence ID" value="WBL36836.1"/>
    <property type="molecule type" value="Genomic_DNA"/>
</dbReference>
<sequence>MAYRVLVATRRGWQEVWCSCAAGRACFADPGEAARAAEAHRRGCRLFGSALSYRVAPAELLD</sequence>
<evidence type="ECO:0000313" key="2">
    <source>
        <dbReference type="Proteomes" id="UP001212803"/>
    </source>
</evidence>
<proteinExistence type="predicted"/>
<evidence type="ECO:0008006" key="3">
    <source>
        <dbReference type="Google" id="ProtNLM"/>
    </source>
</evidence>
<keyword evidence="2" id="KW-1185">Reference proteome</keyword>
<accession>A0ABY7MB00</accession>